<reference evidence="1" key="2">
    <citation type="submission" date="2022-06" db="UniProtKB">
        <authorList>
            <consortium name="EnsemblMetazoa"/>
        </authorList>
    </citation>
    <scope>IDENTIFICATION</scope>
    <source>
        <strain evidence="1">DF5081</strain>
    </source>
</reference>
<dbReference type="Pfam" id="PF05742">
    <property type="entry name" value="TANGO2"/>
    <property type="match status" value="1"/>
</dbReference>
<dbReference type="InterPro" id="IPR008551">
    <property type="entry name" value="TANGO2"/>
</dbReference>
<reference evidence="2" key="1">
    <citation type="submission" date="2010-08" db="EMBL/GenBank/DDBJ databases">
        <authorList>
            <consortium name="Caenorhabditis japonica Sequencing Consortium"/>
            <person name="Wilson R.K."/>
        </authorList>
    </citation>
    <scope>NUCLEOTIDE SEQUENCE [LARGE SCALE GENOMIC DNA]</scope>
    <source>
        <strain evidence="2">DF5081</strain>
    </source>
</reference>
<evidence type="ECO:0000313" key="1">
    <source>
        <dbReference type="EnsemblMetazoa" id="CJA18833.1"/>
    </source>
</evidence>
<dbReference type="GO" id="GO:0009306">
    <property type="term" value="P:protein secretion"/>
    <property type="evidence" value="ECO:0007669"/>
    <property type="project" value="TreeGrafter"/>
</dbReference>
<sequence>MCIGFIKVAKSREEKYKLIILNNRDEDLDRPTAPMHWHDGVLSGVDEQDVARGTWLGMKREGKIGMLLSITQLAHTKSKIAPSRGGIVNSYLNADRSEDVLCSLKENATNFNGFQFVGIERNPETDLFEVKTLTNLLVDEIEVEKRNDACHVYSNSPPHIPFKKTEYGKQIFEDSLKCSDDLNVEQIFEKLLEIGTDRTSCFPDEQIKLQTGLPDNFYQPLASIYVRYPDEKRYGTRSHTLIAIDNNGKVTILERRMIAAKEVEKSEWIDEKFEFFLDN</sequence>
<keyword evidence="2" id="KW-1185">Reference proteome</keyword>
<dbReference type="GO" id="GO:0005794">
    <property type="term" value="C:Golgi apparatus"/>
    <property type="evidence" value="ECO:0007669"/>
    <property type="project" value="TreeGrafter"/>
</dbReference>
<dbReference type="PANTHER" id="PTHR17985">
    <property type="entry name" value="SER/THR-RICH PROTEIN T10 IN DGCR REGION"/>
    <property type="match status" value="1"/>
</dbReference>
<dbReference type="GO" id="GO:0007030">
    <property type="term" value="P:Golgi organization"/>
    <property type="evidence" value="ECO:0007669"/>
    <property type="project" value="TreeGrafter"/>
</dbReference>
<dbReference type="EnsemblMetazoa" id="CJA18833.1">
    <property type="protein sequence ID" value="CJA18833.1"/>
    <property type="gene ID" value="WBGene00138036"/>
</dbReference>
<dbReference type="PANTHER" id="PTHR17985:SF8">
    <property type="entry name" value="TRANSPORT AND GOLGI ORGANIZATION PROTEIN 2 HOMOLOG"/>
    <property type="match status" value="1"/>
</dbReference>
<name>A0A8R1I3Q3_CAEJA</name>
<dbReference type="Proteomes" id="UP000005237">
    <property type="component" value="Unassembled WGS sequence"/>
</dbReference>
<proteinExistence type="predicted"/>
<evidence type="ECO:0008006" key="3">
    <source>
        <dbReference type="Google" id="ProtNLM"/>
    </source>
</evidence>
<dbReference type="OMA" id="RIFHFEL"/>
<evidence type="ECO:0000313" key="2">
    <source>
        <dbReference type="Proteomes" id="UP000005237"/>
    </source>
</evidence>
<dbReference type="AlphaFoldDB" id="A0A8R1I3Q3"/>
<organism evidence="1 2">
    <name type="scientific">Caenorhabditis japonica</name>
    <dbReference type="NCBI Taxonomy" id="281687"/>
    <lineage>
        <taxon>Eukaryota</taxon>
        <taxon>Metazoa</taxon>
        <taxon>Ecdysozoa</taxon>
        <taxon>Nematoda</taxon>
        <taxon>Chromadorea</taxon>
        <taxon>Rhabditida</taxon>
        <taxon>Rhabditina</taxon>
        <taxon>Rhabditomorpha</taxon>
        <taxon>Rhabditoidea</taxon>
        <taxon>Rhabditidae</taxon>
        <taxon>Peloderinae</taxon>
        <taxon>Caenorhabditis</taxon>
    </lineage>
</organism>
<protein>
    <recommendedName>
        <fullName evidence="3">Transport and Golgi organization protein 2</fullName>
    </recommendedName>
</protein>
<accession>A0A8R1I3Q3</accession>